<evidence type="ECO:0000259" key="2">
    <source>
        <dbReference type="PROSITE" id="PS50924"/>
    </source>
</evidence>
<sequence length="263" mass="27907">MDHMHHALSYDWSVFYIVLSYVIAALASYVSLEVAARAGQRPAQSRGRVWLLAQAFLLGYGIWAMHFVGMLAFQVSATVSYNLPLTILSGILAAALMYPALLILHGGPLRLPRLLLAGLVSGSGIVLMHYLGMFAFQVPGTEVAVRPVPFVLSVVIAVGASMAAFYLFRLVSSSGATRLSTPALAGLKLAAGLVMGGAIVAMHYTGMAAWQFNVVDDEMMYQAAGGVDTDFLALVISVVSIMLLSLTVTKLLMDASLAPAPTK</sequence>
<dbReference type="RefSeq" id="WP_264776965.1">
    <property type="nucleotide sequence ID" value="NZ_AP026560.1"/>
</dbReference>
<feature type="transmembrane region" description="Helical" evidence="1">
    <location>
        <begin position="148"/>
        <end position="168"/>
    </location>
</feature>
<dbReference type="PANTHER" id="PTHR35152:SF1">
    <property type="entry name" value="DOMAIN SIGNALLING PROTEIN, PUTATIVE (AFU_ORTHOLOGUE AFUA_5G11310)-RELATED"/>
    <property type="match status" value="1"/>
</dbReference>
<keyword evidence="4" id="KW-1185">Reference proteome</keyword>
<feature type="transmembrane region" description="Helical" evidence="1">
    <location>
        <begin position="12"/>
        <end position="30"/>
    </location>
</feature>
<name>A0ABM8ABS3_9DEIO</name>
<feature type="domain" description="MHYT" evidence="2">
    <location>
        <begin position="12"/>
        <end position="213"/>
    </location>
</feature>
<keyword evidence="1" id="KW-0812">Transmembrane</keyword>
<organism evidence="3 4">
    <name type="scientific">Deinococcus aetherius</name>
    <dbReference type="NCBI Taxonomy" id="200252"/>
    <lineage>
        <taxon>Bacteria</taxon>
        <taxon>Thermotogati</taxon>
        <taxon>Deinococcota</taxon>
        <taxon>Deinococci</taxon>
        <taxon>Deinococcales</taxon>
        <taxon>Deinococcaceae</taxon>
        <taxon>Deinococcus</taxon>
    </lineage>
</organism>
<keyword evidence="1" id="KW-1133">Transmembrane helix</keyword>
<protein>
    <recommendedName>
        <fullName evidence="2">MHYT domain-containing protein</fullName>
    </recommendedName>
</protein>
<dbReference type="PANTHER" id="PTHR35152">
    <property type="entry name" value="DOMAIN SIGNALLING PROTEIN, PUTATIVE (AFU_ORTHOLOGUE AFUA_5G11310)-RELATED"/>
    <property type="match status" value="1"/>
</dbReference>
<feature type="transmembrane region" description="Helical" evidence="1">
    <location>
        <begin position="231"/>
        <end position="253"/>
    </location>
</feature>
<keyword evidence="1" id="KW-0472">Membrane</keyword>
<dbReference type="InterPro" id="IPR005330">
    <property type="entry name" value="MHYT_dom"/>
</dbReference>
<feature type="transmembrane region" description="Helical" evidence="1">
    <location>
        <begin position="114"/>
        <end position="136"/>
    </location>
</feature>
<dbReference type="Proteomes" id="UP001064971">
    <property type="component" value="Chromosome"/>
</dbReference>
<accession>A0ABM8ABS3</accession>
<gene>
    <name evidence="3" type="ORF">DAETH_11500</name>
</gene>
<feature type="transmembrane region" description="Helical" evidence="1">
    <location>
        <begin position="189"/>
        <end position="211"/>
    </location>
</feature>
<dbReference type="EMBL" id="AP026560">
    <property type="protein sequence ID" value="BDP41181.1"/>
    <property type="molecule type" value="Genomic_DNA"/>
</dbReference>
<proteinExistence type="predicted"/>
<evidence type="ECO:0000313" key="3">
    <source>
        <dbReference type="EMBL" id="BDP41181.1"/>
    </source>
</evidence>
<feature type="transmembrane region" description="Helical" evidence="1">
    <location>
        <begin position="51"/>
        <end position="75"/>
    </location>
</feature>
<evidence type="ECO:0000256" key="1">
    <source>
        <dbReference type="PROSITE-ProRule" id="PRU00244"/>
    </source>
</evidence>
<evidence type="ECO:0000313" key="4">
    <source>
        <dbReference type="Proteomes" id="UP001064971"/>
    </source>
</evidence>
<reference evidence="3" key="1">
    <citation type="submission" date="2022-07" db="EMBL/GenBank/DDBJ databases">
        <title>Complete Genome Sequence of the Radioresistant Bacterium Deinococcus aetherius ST0316, Isolated from the Air Dust collected in Lower Stratosphere above Japan.</title>
        <authorList>
            <person name="Satoh K."/>
            <person name="Hagiwara K."/>
            <person name="Katsumata K."/>
            <person name="Kubo A."/>
            <person name="Yokobori S."/>
            <person name="Yamagishi A."/>
            <person name="Oono Y."/>
            <person name="Narumi I."/>
        </authorList>
    </citation>
    <scope>NUCLEOTIDE SEQUENCE</scope>
    <source>
        <strain evidence="3">ST0316</strain>
    </source>
</reference>
<feature type="transmembrane region" description="Helical" evidence="1">
    <location>
        <begin position="81"/>
        <end position="102"/>
    </location>
</feature>
<dbReference type="PROSITE" id="PS50924">
    <property type="entry name" value="MHYT"/>
    <property type="match status" value="1"/>
</dbReference>
<dbReference type="Pfam" id="PF03707">
    <property type="entry name" value="MHYT"/>
    <property type="match status" value="3"/>
</dbReference>